<keyword evidence="3" id="KW-1185">Reference proteome</keyword>
<dbReference type="Pfam" id="PF04519">
    <property type="entry name" value="Bactofilin"/>
    <property type="match status" value="1"/>
</dbReference>
<protein>
    <submittedName>
        <fullName evidence="2">Cell shape determination protein CcmA</fullName>
    </submittedName>
</protein>
<gene>
    <name evidence="2" type="ORF">A6A05_00765</name>
</gene>
<proteinExistence type="inferred from homology"/>
<dbReference type="InterPro" id="IPR007607">
    <property type="entry name" value="BacA/B"/>
</dbReference>
<reference evidence="2 3" key="1">
    <citation type="submission" date="2016-04" db="EMBL/GenBank/DDBJ databases">
        <title>Draft genome sequence of freshwater magnetotactic bacteria Magnetospirillum marisnigri SP-1 and Magnetospirillum moscoviense BB-1.</title>
        <authorList>
            <person name="Koziaeva V."/>
            <person name="Dziuba M.V."/>
            <person name="Ivanov T.M."/>
            <person name="Kuznetsov B."/>
            <person name="Grouzdev D.S."/>
        </authorList>
    </citation>
    <scope>NUCLEOTIDE SEQUENCE [LARGE SCALE GENOMIC DNA]</scope>
    <source>
        <strain evidence="2 3">BB-1</strain>
    </source>
</reference>
<comment type="similarity">
    <text evidence="1">Belongs to the bactofilin family.</text>
</comment>
<comment type="caution">
    <text evidence="2">The sequence shown here is derived from an EMBL/GenBank/DDBJ whole genome shotgun (WGS) entry which is preliminary data.</text>
</comment>
<dbReference type="AlphaFoldDB" id="A0A178MYM5"/>
<organism evidence="2 3">
    <name type="scientific">Magnetospirillum moscoviense</name>
    <dbReference type="NCBI Taxonomy" id="1437059"/>
    <lineage>
        <taxon>Bacteria</taxon>
        <taxon>Pseudomonadati</taxon>
        <taxon>Pseudomonadota</taxon>
        <taxon>Alphaproteobacteria</taxon>
        <taxon>Rhodospirillales</taxon>
        <taxon>Rhodospirillaceae</taxon>
        <taxon>Magnetospirillum</taxon>
    </lineage>
</organism>
<dbReference type="PANTHER" id="PTHR35024">
    <property type="entry name" value="HYPOTHETICAL CYTOSOLIC PROTEIN"/>
    <property type="match status" value="1"/>
</dbReference>
<dbReference type="OrthoDB" id="5738271at2"/>
<evidence type="ECO:0000313" key="2">
    <source>
        <dbReference type="EMBL" id="OAN55125.1"/>
    </source>
</evidence>
<evidence type="ECO:0000256" key="1">
    <source>
        <dbReference type="ARBA" id="ARBA00044755"/>
    </source>
</evidence>
<dbReference type="Proteomes" id="UP000078543">
    <property type="component" value="Unassembled WGS sequence"/>
</dbReference>
<evidence type="ECO:0000313" key="3">
    <source>
        <dbReference type="Proteomes" id="UP000078543"/>
    </source>
</evidence>
<name>A0A178MYM5_9PROT</name>
<sequence>MGGGHAKSAVPLSVIGPDVRIVGDIFTQGEMQIDGQVEGDIACQNLVVGEGARISGEVTAETVHVHGELRGKITATTISIAHSAKVIGDITHCSLEIEAGAEVEGHFARKNAGAPAEAAAEAPKKSNGAALPAPAAPVAQAAVIEATTDETAPATIN</sequence>
<dbReference type="EMBL" id="LWQU01000104">
    <property type="protein sequence ID" value="OAN55125.1"/>
    <property type="molecule type" value="Genomic_DNA"/>
</dbReference>
<dbReference type="STRING" id="1437059.A6A05_00765"/>
<dbReference type="PANTHER" id="PTHR35024:SF4">
    <property type="entry name" value="POLYMER-FORMING CYTOSKELETAL PROTEIN"/>
    <property type="match status" value="1"/>
</dbReference>
<accession>A0A178MYM5</accession>